<reference evidence="2" key="1">
    <citation type="submission" date="2019-06" db="EMBL/GenBank/DDBJ databases">
        <title>Methanoculleus strain from Tamsui River, Taipei, Taiwan.</title>
        <authorList>
            <person name="You Y.-T."/>
            <person name="Chen S.-C."/>
            <person name="Lai S.-J."/>
            <person name="Lee Y.-C."/>
            <person name="Lai M.-C."/>
        </authorList>
    </citation>
    <scope>NUCLEOTIDE SEQUENCE</scope>
    <source>
        <strain evidence="2">Afa-1</strain>
    </source>
</reference>
<accession>A0A9E4ZN57</accession>
<name>A0A9E4ZN57_9EURY</name>
<comment type="caution">
    <text evidence="2">The sequence shown here is derived from an EMBL/GenBank/DDBJ whole genome shotgun (WGS) entry which is preliminary data.</text>
</comment>
<evidence type="ECO:0000313" key="3">
    <source>
        <dbReference type="Proteomes" id="UP001065682"/>
    </source>
</evidence>
<protein>
    <recommendedName>
        <fullName evidence="4">Sjogrens syndrome scleroderma autoantigen 1</fullName>
    </recommendedName>
</protein>
<dbReference type="EMBL" id="VHLL01000009">
    <property type="protein sequence ID" value="MCT8338184.1"/>
    <property type="molecule type" value="Genomic_DNA"/>
</dbReference>
<dbReference type="InterPro" id="IPR009563">
    <property type="entry name" value="SSSCA1"/>
</dbReference>
<dbReference type="AlphaFoldDB" id="A0A9E4ZN57"/>
<dbReference type="Proteomes" id="UP001065682">
    <property type="component" value="Unassembled WGS sequence"/>
</dbReference>
<dbReference type="PANTHER" id="PTHR16537">
    <property type="entry name" value="SJOEGREN SYNDROME/SCLERODERMA AUTOANTIGEN 1"/>
    <property type="match status" value="1"/>
</dbReference>
<organism evidence="2 3">
    <name type="scientific">Methanoculleus formosensis</name>
    <dbReference type="NCBI Taxonomy" id="2590886"/>
    <lineage>
        <taxon>Archaea</taxon>
        <taxon>Methanobacteriati</taxon>
        <taxon>Methanobacteriota</taxon>
        <taxon>Stenosarchaea group</taxon>
        <taxon>Methanomicrobia</taxon>
        <taxon>Methanomicrobiales</taxon>
        <taxon>Methanomicrobiaceae</taxon>
        <taxon>Methanoculleus</taxon>
    </lineage>
</organism>
<gene>
    <name evidence="2" type="ORF">FKB36_11965</name>
</gene>
<dbReference type="PANTHER" id="PTHR16537:SF1">
    <property type="entry name" value="PROTEIN ZNRD2"/>
    <property type="match status" value="1"/>
</dbReference>
<evidence type="ECO:0000313" key="2">
    <source>
        <dbReference type="EMBL" id="MCT8338184.1"/>
    </source>
</evidence>
<dbReference type="InterPro" id="IPR051888">
    <property type="entry name" value="UPF0148_domain"/>
</dbReference>
<dbReference type="Pfam" id="PF06677">
    <property type="entry name" value="Auto_anti-p27"/>
    <property type="match status" value="1"/>
</dbReference>
<proteinExistence type="predicted"/>
<evidence type="ECO:0000256" key="1">
    <source>
        <dbReference type="SAM" id="MobiDB-lite"/>
    </source>
</evidence>
<feature type="compositionally biased region" description="Pro residues" evidence="1">
    <location>
        <begin position="53"/>
        <end position="72"/>
    </location>
</feature>
<keyword evidence="3" id="KW-1185">Reference proteome</keyword>
<sequence>MTADQADEVMAGYLLKGGKMLAKSCKVCGYPLFEYKGETQCVICPLAAQIEPLPEPEPPAPTPKPGRSPAPAAPEMQGEAAAEIERTIIHLCERIRGEQRPDECLTLMRAVERGARALARLGQR</sequence>
<evidence type="ECO:0008006" key="4">
    <source>
        <dbReference type="Google" id="ProtNLM"/>
    </source>
</evidence>
<dbReference type="RefSeq" id="WP_261598313.1">
    <property type="nucleotide sequence ID" value="NZ_VHLL01000009.1"/>
</dbReference>
<feature type="region of interest" description="Disordered" evidence="1">
    <location>
        <begin position="51"/>
        <end position="79"/>
    </location>
</feature>